<evidence type="ECO:0000313" key="1">
    <source>
        <dbReference type="EMBL" id="ESO06991.1"/>
    </source>
</evidence>
<dbReference type="OrthoDB" id="442460at2759"/>
<evidence type="ECO:0000313" key="3">
    <source>
        <dbReference type="Proteomes" id="UP000015101"/>
    </source>
</evidence>
<dbReference type="HOGENOM" id="CLU_102696_0_0_1"/>
<organism evidence="2 3">
    <name type="scientific">Helobdella robusta</name>
    <name type="common">Californian leech</name>
    <dbReference type="NCBI Taxonomy" id="6412"/>
    <lineage>
        <taxon>Eukaryota</taxon>
        <taxon>Metazoa</taxon>
        <taxon>Spiralia</taxon>
        <taxon>Lophotrochozoa</taxon>
        <taxon>Annelida</taxon>
        <taxon>Clitellata</taxon>
        <taxon>Hirudinea</taxon>
        <taxon>Rhynchobdellida</taxon>
        <taxon>Glossiphoniidae</taxon>
        <taxon>Helobdella</taxon>
    </lineage>
</organism>
<dbReference type="InParanoid" id="T1G2S7"/>
<dbReference type="EMBL" id="KB096275">
    <property type="protein sequence ID" value="ESO06991.1"/>
    <property type="molecule type" value="Genomic_DNA"/>
</dbReference>
<keyword evidence="3" id="KW-1185">Reference proteome</keyword>
<name>T1G2S7_HELRO</name>
<dbReference type="EMBL" id="AMQM01003753">
    <property type="status" value="NOT_ANNOTATED_CDS"/>
    <property type="molecule type" value="Genomic_DNA"/>
</dbReference>
<dbReference type="InterPro" id="IPR040415">
    <property type="entry name" value="SETD9"/>
</dbReference>
<dbReference type="eggNOG" id="ENOG502QVIC">
    <property type="taxonomic scope" value="Eukaryota"/>
</dbReference>
<dbReference type="CTD" id="20215375"/>
<dbReference type="KEGG" id="hro:HELRODRAFT_77053"/>
<dbReference type="Proteomes" id="UP000015101">
    <property type="component" value="Unassembled WGS sequence"/>
</dbReference>
<dbReference type="InterPro" id="IPR046341">
    <property type="entry name" value="SET_dom_sf"/>
</dbReference>
<gene>
    <name evidence="2" type="primary">20215375</name>
    <name evidence="1" type="ORF">HELRODRAFT_77053</name>
</gene>
<dbReference type="RefSeq" id="XP_009015087.1">
    <property type="nucleotide sequence ID" value="XM_009016839.1"/>
</dbReference>
<reference evidence="3" key="1">
    <citation type="submission" date="2012-12" db="EMBL/GenBank/DDBJ databases">
        <authorList>
            <person name="Hellsten U."/>
            <person name="Grimwood J."/>
            <person name="Chapman J.A."/>
            <person name="Shapiro H."/>
            <person name="Aerts A."/>
            <person name="Otillar R.P."/>
            <person name="Terry A.Y."/>
            <person name="Boore J.L."/>
            <person name="Simakov O."/>
            <person name="Marletaz F."/>
            <person name="Cho S.-J."/>
            <person name="Edsinger-Gonzales E."/>
            <person name="Havlak P."/>
            <person name="Kuo D.-H."/>
            <person name="Larsson T."/>
            <person name="Lv J."/>
            <person name="Arendt D."/>
            <person name="Savage R."/>
            <person name="Osoegawa K."/>
            <person name="de Jong P."/>
            <person name="Lindberg D.R."/>
            <person name="Seaver E.C."/>
            <person name="Weisblat D.A."/>
            <person name="Putnam N.H."/>
            <person name="Grigoriev I.V."/>
            <person name="Rokhsar D.S."/>
        </authorList>
    </citation>
    <scope>NUCLEOTIDE SEQUENCE</scope>
</reference>
<dbReference type="CDD" id="cd10537">
    <property type="entry name" value="SET_SETD9"/>
    <property type="match status" value="1"/>
</dbReference>
<accession>T1G2S7</accession>
<evidence type="ECO:0008006" key="4">
    <source>
        <dbReference type="Google" id="ProtNLM"/>
    </source>
</evidence>
<reference evidence="1 3" key="2">
    <citation type="journal article" date="2013" name="Nature">
        <title>Insights into bilaterian evolution from three spiralian genomes.</title>
        <authorList>
            <person name="Simakov O."/>
            <person name="Marletaz F."/>
            <person name="Cho S.J."/>
            <person name="Edsinger-Gonzales E."/>
            <person name="Havlak P."/>
            <person name="Hellsten U."/>
            <person name="Kuo D.H."/>
            <person name="Larsson T."/>
            <person name="Lv J."/>
            <person name="Arendt D."/>
            <person name="Savage R."/>
            <person name="Osoegawa K."/>
            <person name="de Jong P."/>
            <person name="Grimwood J."/>
            <person name="Chapman J.A."/>
            <person name="Shapiro H."/>
            <person name="Aerts A."/>
            <person name="Otillar R.P."/>
            <person name="Terry A.Y."/>
            <person name="Boore J.L."/>
            <person name="Grigoriev I.V."/>
            <person name="Lindberg D.R."/>
            <person name="Seaver E.C."/>
            <person name="Weisblat D.A."/>
            <person name="Putnam N.H."/>
            <person name="Rokhsar D.S."/>
        </authorList>
    </citation>
    <scope>NUCLEOTIDE SEQUENCE</scope>
</reference>
<dbReference type="Gene3D" id="2.170.270.10">
    <property type="entry name" value="SET domain"/>
    <property type="match status" value="1"/>
</dbReference>
<proteinExistence type="predicted"/>
<dbReference type="PANTHER" id="PTHR33524">
    <property type="entry name" value="C5ORF35"/>
    <property type="match status" value="1"/>
</dbReference>
<dbReference type="PANTHER" id="PTHR33524:SF2">
    <property type="entry name" value="SET DOMAIN-CONTAINING PROTEIN 9"/>
    <property type="match status" value="1"/>
</dbReference>
<evidence type="ECO:0000313" key="2">
    <source>
        <dbReference type="EnsemblMetazoa" id="HelroP77053"/>
    </source>
</evidence>
<protein>
    <recommendedName>
        <fullName evidence="4">SET domain-containing protein</fullName>
    </recommendedName>
</protein>
<dbReference type="SUPFAM" id="SSF82199">
    <property type="entry name" value="SET domain"/>
    <property type="match status" value="1"/>
</dbReference>
<dbReference type="OMA" id="YQPYEPI"/>
<dbReference type="GeneID" id="20215375"/>
<sequence>GFRLCRSESRIEGGGVGVFVSSGKINSGSIVALYPGLIYNPGEPIFLPSIGNQYIFRCEDGTLIDGKDFGLSKILFRLSCSKRDGFDLKFSIDVTWMDKHPINPLAIGQYINNCTLTSDQNVSYQEHTFSEKFPKDLLSFIPNCYYSGQVLPYRLTILLISTRDIFQGEELLSNYHTLIV</sequence>
<dbReference type="EnsemblMetazoa" id="HelroT77053">
    <property type="protein sequence ID" value="HelroP77053"/>
    <property type="gene ID" value="HelroG77053"/>
</dbReference>
<dbReference type="AlphaFoldDB" id="T1G2S7"/>
<reference evidence="2" key="3">
    <citation type="submission" date="2015-06" db="UniProtKB">
        <authorList>
            <consortium name="EnsemblMetazoa"/>
        </authorList>
    </citation>
    <scope>IDENTIFICATION</scope>
</reference>